<dbReference type="EMBL" id="PCTC01000044">
    <property type="protein sequence ID" value="PIP63505.1"/>
    <property type="molecule type" value="Genomic_DNA"/>
</dbReference>
<dbReference type="AlphaFoldDB" id="A0A2H0C0Q3"/>
<dbReference type="Proteomes" id="UP000229699">
    <property type="component" value="Unassembled WGS sequence"/>
</dbReference>
<dbReference type="GO" id="GO:0051287">
    <property type="term" value="F:NAD binding"/>
    <property type="evidence" value="ECO:0007669"/>
    <property type="project" value="InterPro"/>
</dbReference>
<name>A0A2H0C0Q3_9BACT</name>
<evidence type="ECO:0000313" key="2">
    <source>
        <dbReference type="EMBL" id="PIP63505.1"/>
    </source>
</evidence>
<evidence type="ECO:0000313" key="3">
    <source>
        <dbReference type="Proteomes" id="UP000229699"/>
    </source>
</evidence>
<evidence type="ECO:0000259" key="1">
    <source>
        <dbReference type="Pfam" id="PF00389"/>
    </source>
</evidence>
<dbReference type="Gene3D" id="3.40.50.720">
    <property type="entry name" value="NAD(P)-binding Rossmann-like Domain"/>
    <property type="match status" value="1"/>
</dbReference>
<comment type="caution">
    <text evidence="2">The sequence shown here is derived from an EMBL/GenBank/DDBJ whole genome shotgun (WGS) entry which is preliminary data.</text>
</comment>
<dbReference type="SUPFAM" id="SSF52283">
    <property type="entry name" value="Formate/glycerate dehydrogenase catalytic domain-like"/>
    <property type="match status" value="1"/>
</dbReference>
<sequence length="41" mass="4434">MNLQSLKYIGASSVAVDQVDVKYAHNKGIIITNIPGYSNNP</sequence>
<gene>
    <name evidence="2" type="ORF">COW97_02100</name>
</gene>
<proteinExistence type="predicted"/>
<accession>A0A2H0C0Q3</accession>
<protein>
    <recommendedName>
        <fullName evidence="1">D-isomer specific 2-hydroxyacid dehydrogenase catalytic domain-containing protein</fullName>
    </recommendedName>
</protein>
<dbReference type="InterPro" id="IPR006139">
    <property type="entry name" value="D-isomer_2_OHA_DH_cat_dom"/>
</dbReference>
<feature type="domain" description="D-isomer specific 2-hydroxyacid dehydrogenase catalytic" evidence="1">
    <location>
        <begin position="3"/>
        <end position="40"/>
    </location>
</feature>
<organism evidence="2 3">
    <name type="scientific">Candidatus Roizmanbacteria bacterium CG22_combo_CG10-13_8_21_14_all_34_12</name>
    <dbReference type="NCBI Taxonomy" id="1974860"/>
    <lineage>
        <taxon>Bacteria</taxon>
        <taxon>Candidatus Roizmaniibacteriota</taxon>
    </lineage>
</organism>
<dbReference type="Pfam" id="PF00389">
    <property type="entry name" value="2-Hacid_dh"/>
    <property type="match status" value="1"/>
</dbReference>
<dbReference type="GO" id="GO:0016616">
    <property type="term" value="F:oxidoreductase activity, acting on the CH-OH group of donors, NAD or NADP as acceptor"/>
    <property type="evidence" value="ECO:0007669"/>
    <property type="project" value="InterPro"/>
</dbReference>
<reference evidence="2 3" key="1">
    <citation type="submission" date="2017-09" db="EMBL/GenBank/DDBJ databases">
        <title>Depth-based differentiation of microbial function through sediment-hosted aquifers and enrichment of novel symbionts in the deep terrestrial subsurface.</title>
        <authorList>
            <person name="Probst A.J."/>
            <person name="Ladd B."/>
            <person name="Jarett J.K."/>
            <person name="Geller-Mcgrath D.E."/>
            <person name="Sieber C.M."/>
            <person name="Emerson J.B."/>
            <person name="Anantharaman K."/>
            <person name="Thomas B.C."/>
            <person name="Malmstrom R."/>
            <person name="Stieglmeier M."/>
            <person name="Klingl A."/>
            <person name="Woyke T."/>
            <person name="Ryan C.M."/>
            <person name="Banfield J.F."/>
        </authorList>
    </citation>
    <scope>NUCLEOTIDE SEQUENCE [LARGE SCALE GENOMIC DNA]</scope>
    <source>
        <strain evidence="2">CG22_combo_CG10-13_8_21_14_all_34_12</strain>
    </source>
</reference>